<evidence type="ECO:0000313" key="3">
    <source>
        <dbReference type="EMBL" id="PZQ21060.1"/>
    </source>
</evidence>
<dbReference type="Proteomes" id="UP000248597">
    <property type="component" value="Unassembled WGS sequence"/>
</dbReference>
<name>A0A2W5N4M9_SPHMC</name>
<evidence type="ECO:0000313" key="4">
    <source>
        <dbReference type="Proteomes" id="UP000248597"/>
    </source>
</evidence>
<keyword evidence="2" id="KW-0732">Signal</keyword>
<protein>
    <recommendedName>
        <fullName evidence="5">17 kDa surface antigen</fullName>
    </recommendedName>
</protein>
<feature type="signal peptide" evidence="2">
    <location>
        <begin position="1"/>
        <end position="25"/>
    </location>
</feature>
<evidence type="ECO:0000256" key="1">
    <source>
        <dbReference type="SAM" id="MobiDB-lite"/>
    </source>
</evidence>
<reference evidence="3 4" key="1">
    <citation type="submission" date="2017-08" db="EMBL/GenBank/DDBJ databases">
        <title>Infants hospitalized years apart are colonized by the same room-sourced microbial strains.</title>
        <authorList>
            <person name="Brooks B."/>
            <person name="Olm M.R."/>
            <person name="Firek B.A."/>
            <person name="Baker R."/>
            <person name="Thomas B.C."/>
            <person name="Morowitz M.J."/>
            <person name="Banfield J.F."/>
        </authorList>
    </citation>
    <scope>NUCLEOTIDE SEQUENCE [LARGE SCALE GENOMIC DNA]</scope>
    <source>
        <strain evidence="3">S2_005_003_R2_47</strain>
    </source>
</reference>
<feature type="chain" id="PRO_5016041365" description="17 kDa surface antigen" evidence="2">
    <location>
        <begin position="26"/>
        <end position="245"/>
    </location>
</feature>
<sequence>MMMRSMMTALTAVSLVGAGIAPVHAKTPGGLSDLVGARAPGAESEMQSRGYTMHGFKNGGQYWWNGDSDTCVRVVVNEGRYASVDKADASDCGKGGGGNAAAAVGAIAAVGLIAALASHKKKHGDDHGGANHDDEYSRGYNDGLYGGSYDRNDSEGYHDGFMAGEAEASNRRAATRPYARGGSDAGRSACERRADEYQSAPRGSSVVVSQRDRNGNHVYTMATGGYRSVCTADPAGRVIDIQPYY</sequence>
<proteinExistence type="predicted"/>
<evidence type="ECO:0008006" key="5">
    <source>
        <dbReference type="Google" id="ProtNLM"/>
    </source>
</evidence>
<accession>A0A2W5N4M9</accession>
<organism evidence="3 4">
    <name type="scientific">Sphingopyxis macrogoltabida</name>
    <name type="common">Sphingomonas macrogoltabidus</name>
    <dbReference type="NCBI Taxonomy" id="33050"/>
    <lineage>
        <taxon>Bacteria</taxon>
        <taxon>Pseudomonadati</taxon>
        <taxon>Pseudomonadota</taxon>
        <taxon>Alphaproteobacteria</taxon>
        <taxon>Sphingomonadales</taxon>
        <taxon>Sphingomonadaceae</taxon>
        <taxon>Sphingopyxis</taxon>
    </lineage>
</organism>
<feature type="region of interest" description="Disordered" evidence="1">
    <location>
        <begin position="168"/>
        <end position="204"/>
    </location>
</feature>
<dbReference type="AlphaFoldDB" id="A0A2W5N4M9"/>
<comment type="caution">
    <text evidence="3">The sequence shown here is derived from an EMBL/GenBank/DDBJ whole genome shotgun (WGS) entry which is preliminary data.</text>
</comment>
<evidence type="ECO:0000256" key="2">
    <source>
        <dbReference type="SAM" id="SignalP"/>
    </source>
</evidence>
<dbReference type="EMBL" id="QFPJ01000037">
    <property type="protein sequence ID" value="PZQ21060.1"/>
    <property type="molecule type" value="Genomic_DNA"/>
</dbReference>
<gene>
    <name evidence="3" type="ORF">DI569_13280</name>
</gene>